<evidence type="ECO:0000313" key="2">
    <source>
        <dbReference type="Proteomes" id="UP000637383"/>
    </source>
</evidence>
<gene>
    <name evidence="1" type="ORF">H6H03_32475</name>
</gene>
<name>A0ABR8KG64_9NOSO</name>
<proteinExistence type="predicted"/>
<reference evidence="1 2" key="1">
    <citation type="journal article" date="2020" name="ISME J.">
        <title>Comparative genomics reveals insights into cyanobacterial evolution and habitat adaptation.</title>
        <authorList>
            <person name="Chen M.Y."/>
            <person name="Teng W.K."/>
            <person name="Zhao L."/>
            <person name="Hu C.X."/>
            <person name="Zhou Y.K."/>
            <person name="Han B.P."/>
            <person name="Song L.R."/>
            <person name="Shu W.S."/>
        </authorList>
    </citation>
    <scope>NUCLEOTIDE SEQUENCE [LARGE SCALE GENOMIC DNA]</scope>
    <source>
        <strain evidence="1 2">FACHB-159</strain>
    </source>
</reference>
<dbReference type="EMBL" id="JACJTU010000052">
    <property type="protein sequence ID" value="MBD2738542.1"/>
    <property type="molecule type" value="Genomic_DNA"/>
</dbReference>
<dbReference type="RefSeq" id="WP_190959071.1">
    <property type="nucleotide sequence ID" value="NZ_JACJTU010000052.1"/>
</dbReference>
<dbReference type="Proteomes" id="UP000637383">
    <property type="component" value="Unassembled WGS sequence"/>
</dbReference>
<evidence type="ECO:0000313" key="1">
    <source>
        <dbReference type="EMBL" id="MBD2738542.1"/>
    </source>
</evidence>
<comment type="caution">
    <text evidence="1">The sequence shown here is derived from an EMBL/GenBank/DDBJ whole genome shotgun (WGS) entry which is preliminary data.</text>
</comment>
<protein>
    <submittedName>
        <fullName evidence="1">Uncharacterized protein</fullName>
    </submittedName>
</protein>
<accession>A0ABR8KG64</accession>
<sequence>MEPLTAGAIALVTLLLNKTFEKTGEIIVAKAFEQAEKVIELLKHKSRDTADALEAAVQNAVLPPGQREDIGEAVLVEKIESAAKVDSEIKAAVEAFASDAMAAAKENPQLAVEIQNLTKAVQANQLLSQNPAKLAETIGINTQNISGGEVYQTFGQGGISITKQY</sequence>
<keyword evidence="2" id="KW-1185">Reference proteome</keyword>
<organism evidence="1 2">
    <name type="scientific">Nostoc paludosum FACHB-159</name>
    <dbReference type="NCBI Taxonomy" id="2692908"/>
    <lineage>
        <taxon>Bacteria</taxon>
        <taxon>Bacillati</taxon>
        <taxon>Cyanobacteriota</taxon>
        <taxon>Cyanophyceae</taxon>
        <taxon>Nostocales</taxon>
        <taxon>Nostocaceae</taxon>
        <taxon>Nostoc</taxon>
    </lineage>
</organism>